<name>A0A511F855_9CELL</name>
<dbReference type="InterPro" id="IPR051548">
    <property type="entry name" value="Grx-like_ET"/>
</dbReference>
<protein>
    <recommendedName>
        <fullName evidence="3">Glutaredoxin-like protein NrdH</fullName>
    </recommendedName>
</protein>
<keyword evidence="11" id="KW-1185">Reference proteome</keyword>
<dbReference type="EMBL" id="BJVQ01000004">
    <property type="protein sequence ID" value="GEL45449.1"/>
    <property type="molecule type" value="Genomic_DNA"/>
</dbReference>
<dbReference type="EMBL" id="JACHDN010000001">
    <property type="protein sequence ID" value="MBB5473123.1"/>
    <property type="molecule type" value="Genomic_DNA"/>
</dbReference>
<keyword evidence="7" id="KW-0676">Redox-active center</keyword>
<accession>A0A511F855</accession>
<evidence type="ECO:0000256" key="6">
    <source>
        <dbReference type="ARBA" id="ARBA00023157"/>
    </source>
</evidence>
<dbReference type="PROSITE" id="PS51354">
    <property type="entry name" value="GLUTAREDOXIN_2"/>
    <property type="match status" value="1"/>
</dbReference>
<evidence type="ECO:0000313" key="12">
    <source>
        <dbReference type="Proteomes" id="UP000564629"/>
    </source>
</evidence>
<reference evidence="9 11" key="1">
    <citation type="submission" date="2019-07" db="EMBL/GenBank/DDBJ databases">
        <title>Whole genome shotgun sequence of Cellulomonas hominis NBRC 16055.</title>
        <authorList>
            <person name="Hosoyama A."/>
            <person name="Uohara A."/>
            <person name="Ohji S."/>
            <person name="Ichikawa N."/>
        </authorList>
    </citation>
    <scope>NUCLEOTIDE SEQUENCE [LARGE SCALE GENOMIC DNA]</scope>
    <source>
        <strain evidence="9 11">NBRC 16055</strain>
    </source>
</reference>
<comment type="caution">
    <text evidence="9">The sequence shown here is derived from an EMBL/GenBank/DDBJ whole genome shotgun (WGS) entry which is preliminary data.</text>
</comment>
<dbReference type="GO" id="GO:0045454">
    <property type="term" value="P:cell redox homeostasis"/>
    <property type="evidence" value="ECO:0007669"/>
    <property type="project" value="InterPro"/>
</dbReference>
<dbReference type="RefSeq" id="WP_146833236.1">
    <property type="nucleotide sequence ID" value="NZ_BJVQ01000004.1"/>
</dbReference>
<dbReference type="GO" id="GO:0009055">
    <property type="term" value="F:electron transfer activity"/>
    <property type="evidence" value="ECO:0007669"/>
    <property type="project" value="TreeGrafter"/>
</dbReference>
<dbReference type="InterPro" id="IPR011909">
    <property type="entry name" value="GlrX_NrdH"/>
</dbReference>
<gene>
    <name evidence="9" type="ORF">CHO01_05650</name>
    <name evidence="10" type="ORF">HNR08_001859</name>
</gene>
<evidence type="ECO:0000256" key="1">
    <source>
        <dbReference type="ARBA" id="ARBA00002292"/>
    </source>
</evidence>
<keyword evidence="6" id="KW-1015">Disulfide bond</keyword>
<evidence type="ECO:0000313" key="9">
    <source>
        <dbReference type="EMBL" id="GEL45449.1"/>
    </source>
</evidence>
<dbReference type="AlphaFoldDB" id="A0A511F855"/>
<evidence type="ECO:0000313" key="11">
    <source>
        <dbReference type="Proteomes" id="UP000321723"/>
    </source>
</evidence>
<dbReference type="Gene3D" id="3.40.30.10">
    <property type="entry name" value="Glutaredoxin"/>
    <property type="match status" value="1"/>
</dbReference>
<dbReference type="InterPro" id="IPR036249">
    <property type="entry name" value="Thioredoxin-like_sf"/>
</dbReference>
<dbReference type="Proteomes" id="UP000564629">
    <property type="component" value="Unassembled WGS sequence"/>
</dbReference>
<dbReference type="PANTHER" id="PTHR34386">
    <property type="entry name" value="GLUTAREDOXIN"/>
    <property type="match status" value="1"/>
</dbReference>
<evidence type="ECO:0000256" key="7">
    <source>
        <dbReference type="ARBA" id="ARBA00023284"/>
    </source>
</evidence>
<proteinExistence type="inferred from homology"/>
<keyword evidence="4" id="KW-0813">Transport</keyword>
<organism evidence="9 11">
    <name type="scientific">Cellulomonas hominis</name>
    <dbReference type="NCBI Taxonomy" id="156981"/>
    <lineage>
        <taxon>Bacteria</taxon>
        <taxon>Bacillati</taxon>
        <taxon>Actinomycetota</taxon>
        <taxon>Actinomycetes</taxon>
        <taxon>Micrococcales</taxon>
        <taxon>Cellulomonadaceae</taxon>
        <taxon>Cellulomonas</taxon>
    </lineage>
</organism>
<keyword evidence="5" id="KW-0249">Electron transport</keyword>
<dbReference type="InterPro" id="IPR002109">
    <property type="entry name" value="Glutaredoxin"/>
</dbReference>
<sequence length="81" mass="8824">MTITVYSKPSCVQCNATYRALDKAGLQYEVVDITEDADARDYVMSLGHLQAPVVVADGHHWSGYRPDQIKAIADRAAVSVA</sequence>
<dbReference type="NCBIfam" id="TIGR02194">
    <property type="entry name" value="GlrX_NrdH"/>
    <property type="match status" value="1"/>
</dbReference>
<evidence type="ECO:0000256" key="5">
    <source>
        <dbReference type="ARBA" id="ARBA00022982"/>
    </source>
</evidence>
<dbReference type="SUPFAM" id="SSF52833">
    <property type="entry name" value="Thioredoxin-like"/>
    <property type="match status" value="1"/>
</dbReference>
<evidence type="ECO:0000256" key="2">
    <source>
        <dbReference type="ARBA" id="ARBA00007787"/>
    </source>
</evidence>
<dbReference type="CDD" id="cd02976">
    <property type="entry name" value="NrdH"/>
    <property type="match status" value="1"/>
</dbReference>
<comment type="function">
    <text evidence="1">Electron transport system for the ribonucleotide reductase system NrdEF.</text>
</comment>
<dbReference type="Proteomes" id="UP000321723">
    <property type="component" value="Unassembled WGS sequence"/>
</dbReference>
<evidence type="ECO:0000256" key="3">
    <source>
        <dbReference type="ARBA" id="ARBA00017945"/>
    </source>
</evidence>
<evidence type="ECO:0000313" key="10">
    <source>
        <dbReference type="EMBL" id="MBB5473123.1"/>
    </source>
</evidence>
<dbReference type="Pfam" id="PF00462">
    <property type="entry name" value="Glutaredoxin"/>
    <property type="match status" value="1"/>
</dbReference>
<evidence type="ECO:0000259" key="8">
    <source>
        <dbReference type="Pfam" id="PF00462"/>
    </source>
</evidence>
<evidence type="ECO:0000256" key="4">
    <source>
        <dbReference type="ARBA" id="ARBA00022448"/>
    </source>
</evidence>
<dbReference type="OrthoDB" id="8545217at2"/>
<comment type="similarity">
    <text evidence="2">Belongs to the glutaredoxin family.</text>
</comment>
<feature type="domain" description="Glutaredoxin" evidence="8">
    <location>
        <begin position="3"/>
        <end position="61"/>
    </location>
</feature>
<reference evidence="10 12" key="2">
    <citation type="submission" date="2020-08" db="EMBL/GenBank/DDBJ databases">
        <title>Sequencing the genomes of 1000 actinobacteria strains.</title>
        <authorList>
            <person name="Klenk H.-P."/>
        </authorList>
    </citation>
    <scope>NUCLEOTIDE SEQUENCE [LARGE SCALE GENOMIC DNA]</scope>
    <source>
        <strain evidence="10 12">DSM 9581</strain>
    </source>
</reference>
<dbReference type="PANTHER" id="PTHR34386:SF1">
    <property type="entry name" value="GLUTAREDOXIN-LIKE PROTEIN NRDH"/>
    <property type="match status" value="1"/>
</dbReference>